<dbReference type="AlphaFoldDB" id="A0A845DD27"/>
<reference evidence="1 2" key="1">
    <citation type="submission" date="2019-09" db="EMBL/GenBank/DDBJ databases">
        <title>Characterisation of the sponge microbiome using genome-centric metagenomics.</title>
        <authorList>
            <person name="Engelberts J.P."/>
            <person name="Robbins S.J."/>
            <person name="De Goeij J.M."/>
            <person name="Aranda M."/>
            <person name="Bell S.C."/>
            <person name="Webster N.S."/>
        </authorList>
    </citation>
    <scope>NUCLEOTIDE SEQUENCE [LARGE SCALE GENOMIC DNA]</scope>
    <source>
        <strain evidence="1">SB0662_bin_43</strain>
    </source>
</reference>
<sequence>MSENEYIIEKIKETEEIVNNSEVNIDFYESAFGVVLGHLLNSGQNQSKLSSNNAMGGVNVVNDDTDVHKEFIKKKHPKNIYQRIACDVYYHTEKLGNSHITKKEIIQYVRDYPGDTTIKNTTYLDSAIKATRSNPQYGYIEYIKTKSKNSKENMQLSIMGKQIVERLPEQNGK</sequence>
<organism evidence="1 2">
    <name type="scientific">Candidatus Spechtbacteria bacterium SB0662_bin_43</name>
    <dbReference type="NCBI Taxonomy" id="2604897"/>
    <lineage>
        <taxon>Bacteria</taxon>
        <taxon>Candidatus Spechtiibacteriota</taxon>
    </lineage>
</organism>
<proteinExistence type="predicted"/>
<accession>A0A845DD27</accession>
<dbReference type="Proteomes" id="UP000449092">
    <property type="component" value="Unassembled WGS sequence"/>
</dbReference>
<protein>
    <submittedName>
        <fullName evidence="1">Uncharacterized protein</fullName>
    </submittedName>
</protein>
<evidence type="ECO:0000313" key="2">
    <source>
        <dbReference type="Proteomes" id="UP000449092"/>
    </source>
</evidence>
<comment type="caution">
    <text evidence="1">The sequence shown here is derived from an EMBL/GenBank/DDBJ whole genome shotgun (WGS) entry which is preliminary data.</text>
</comment>
<name>A0A845DD27_9BACT</name>
<dbReference type="EMBL" id="VXOY01000032">
    <property type="protein sequence ID" value="MYE38564.1"/>
    <property type="molecule type" value="Genomic_DNA"/>
</dbReference>
<gene>
    <name evidence="1" type="ORF">F4X82_03555</name>
</gene>
<evidence type="ECO:0000313" key="1">
    <source>
        <dbReference type="EMBL" id="MYE38564.1"/>
    </source>
</evidence>